<dbReference type="SUPFAM" id="SSF46689">
    <property type="entry name" value="Homeodomain-like"/>
    <property type="match status" value="1"/>
</dbReference>
<keyword evidence="2" id="KW-1185">Reference proteome</keyword>
<dbReference type="RefSeq" id="WP_070740855.1">
    <property type="nucleotide sequence ID" value="NZ_MDZA01000044.1"/>
</dbReference>
<dbReference type="GO" id="GO:0004803">
    <property type="term" value="F:transposase activity"/>
    <property type="evidence" value="ECO:0007669"/>
    <property type="project" value="InterPro"/>
</dbReference>
<dbReference type="AlphaFoldDB" id="A0A1G1TL53"/>
<protein>
    <recommendedName>
        <fullName evidence="3">Transposase</fullName>
    </recommendedName>
</protein>
<comment type="caution">
    <text evidence="1">The sequence shown here is derived from an EMBL/GenBank/DDBJ whole genome shotgun (WGS) entry which is preliminary data.</text>
</comment>
<dbReference type="InterPro" id="IPR002514">
    <property type="entry name" value="Transposase_8"/>
</dbReference>
<dbReference type="GO" id="GO:0006313">
    <property type="term" value="P:DNA transposition"/>
    <property type="evidence" value="ECO:0007669"/>
    <property type="project" value="InterPro"/>
</dbReference>
<dbReference type="Gene3D" id="1.10.10.10">
    <property type="entry name" value="Winged helix-like DNA-binding domain superfamily/Winged helix DNA-binding domain"/>
    <property type="match status" value="1"/>
</dbReference>
<dbReference type="EMBL" id="MDZA01000044">
    <property type="protein sequence ID" value="OGX91614.1"/>
    <property type="molecule type" value="Genomic_DNA"/>
</dbReference>
<dbReference type="InterPro" id="IPR009057">
    <property type="entry name" value="Homeodomain-like_sf"/>
</dbReference>
<proteinExistence type="predicted"/>
<dbReference type="GO" id="GO:0003677">
    <property type="term" value="F:DNA binding"/>
    <property type="evidence" value="ECO:0007669"/>
    <property type="project" value="InterPro"/>
</dbReference>
<organism evidence="1 2">
    <name type="scientific">Hymenobacter coccineus</name>
    <dbReference type="NCBI Taxonomy" id="1908235"/>
    <lineage>
        <taxon>Bacteria</taxon>
        <taxon>Pseudomonadati</taxon>
        <taxon>Bacteroidota</taxon>
        <taxon>Cytophagia</taxon>
        <taxon>Cytophagales</taxon>
        <taxon>Hymenobacteraceae</taxon>
        <taxon>Hymenobacter</taxon>
    </lineage>
</organism>
<gene>
    <name evidence="1" type="ORF">BEN49_04340</name>
</gene>
<dbReference type="OrthoDB" id="52928at2"/>
<sequence>MEVEKPAAKRHRTKYDAAFRTEAVRRVTQDGQATTRVAQALGMSKAVLGKWVRAARPPSGPPSG</sequence>
<dbReference type="Proteomes" id="UP000177506">
    <property type="component" value="Unassembled WGS sequence"/>
</dbReference>
<evidence type="ECO:0000313" key="2">
    <source>
        <dbReference type="Proteomes" id="UP000177506"/>
    </source>
</evidence>
<dbReference type="Pfam" id="PF01527">
    <property type="entry name" value="HTH_Tnp_1"/>
    <property type="match status" value="1"/>
</dbReference>
<dbReference type="InterPro" id="IPR036388">
    <property type="entry name" value="WH-like_DNA-bd_sf"/>
</dbReference>
<evidence type="ECO:0008006" key="3">
    <source>
        <dbReference type="Google" id="ProtNLM"/>
    </source>
</evidence>
<name>A0A1G1TL53_9BACT</name>
<evidence type="ECO:0000313" key="1">
    <source>
        <dbReference type="EMBL" id="OGX91614.1"/>
    </source>
</evidence>
<accession>A0A1G1TL53</accession>
<reference evidence="1 2" key="1">
    <citation type="submission" date="2016-08" db="EMBL/GenBank/DDBJ databases">
        <title>Hymenobacter coccineus sp. nov., Hymenobacter lapidarius sp. nov. and Hymenobacter glacialis sp. nov., isolated from Antarctic soil.</title>
        <authorList>
            <person name="Sedlacek I."/>
            <person name="Kralova S."/>
            <person name="Kyrova K."/>
            <person name="Maslanova I."/>
            <person name="Stankova E."/>
            <person name="Vrbovska V."/>
            <person name="Nemec M."/>
            <person name="Bartak M."/>
            <person name="Svec P."/>
            <person name="Busse H.-J."/>
            <person name="Pantucek R."/>
        </authorList>
    </citation>
    <scope>NUCLEOTIDE SEQUENCE [LARGE SCALE GENOMIC DNA]</scope>
    <source>
        <strain evidence="1 2">CCM 8649</strain>
    </source>
</reference>